<gene>
    <name evidence="2" type="ORF">Lalb_Chr09g0324261</name>
</gene>
<evidence type="ECO:0000313" key="3">
    <source>
        <dbReference type="Proteomes" id="UP000447434"/>
    </source>
</evidence>
<evidence type="ECO:0000259" key="1">
    <source>
        <dbReference type="Pfam" id="PF20167"/>
    </source>
</evidence>
<proteinExistence type="predicted"/>
<dbReference type="OrthoDB" id="1436833at2759"/>
<accession>A0A6A4PZK2</accession>
<protein>
    <recommendedName>
        <fullName evidence="1">Putative plant transposon protein domain-containing protein</fullName>
    </recommendedName>
</protein>
<name>A0A6A4PZK2_LUPAL</name>
<dbReference type="Pfam" id="PF20167">
    <property type="entry name" value="Transposase_32"/>
    <property type="match status" value="1"/>
</dbReference>
<organism evidence="2 3">
    <name type="scientific">Lupinus albus</name>
    <name type="common">White lupine</name>
    <name type="synonym">Lupinus termis</name>
    <dbReference type="NCBI Taxonomy" id="3870"/>
    <lineage>
        <taxon>Eukaryota</taxon>
        <taxon>Viridiplantae</taxon>
        <taxon>Streptophyta</taxon>
        <taxon>Embryophyta</taxon>
        <taxon>Tracheophyta</taxon>
        <taxon>Spermatophyta</taxon>
        <taxon>Magnoliopsida</taxon>
        <taxon>eudicotyledons</taxon>
        <taxon>Gunneridae</taxon>
        <taxon>Pentapetalae</taxon>
        <taxon>rosids</taxon>
        <taxon>fabids</taxon>
        <taxon>Fabales</taxon>
        <taxon>Fabaceae</taxon>
        <taxon>Papilionoideae</taxon>
        <taxon>50 kb inversion clade</taxon>
        <taxon>genistoids sensu lato</taxon>
        <taxon>core genistoids</taxon>
        <taxon>Genisteae</taxon>
        <taxon>Lupinus</taxon>
    </lineage>
</organism>
<feature type="domain" description="Putative plant transposon protein" evidence="1">
    <location>
        <begin position="30"/>
        <end position="166"/>
    </location>
</feature>
<comment type="caution">
    <text evidence="2">The sequence shown here is derived from an EMBL/GenBank/DDBJ whole genome shotgun (WGS) entry which is preliminary data.</text>
</comment>
<dbReference type="AlphaFoldDB" id="A0A6A4PZK2"/>
<keyword evidence="3" id="KW-1185">Reference proteome</keyword>
<reference evidence="3" key="1">
    <citation type="journal article" date="2020" name="Nat. Commun.">
        <title>Genome sequence of the cluster root forming white lupin.</title>
        <authorList>
            <person name="Hufnagel B."/>
            <person name="Marques A."/>
            <person name="Soriano A."/>
            <person name="Marques L."/>
            <person name="Divol F."/>
            <person name="Doumas P."/>
            <person name="Sallet E."/>
            <person name="Mancinotti D."/>
            <person name="Carrere S."/>
            <person name="Marande W."/>
            <person name="Arribat S."/>
            <person name="Keller J."/>
            <person name="Huneau C."/>
            <person name="Blein T."/>
            <person name="Aime D."/>
            <person name="Laguerre M."/>
            <person name="Taylor J."/>
            <person name="Schubert V."/>
            <person name="Nelson M."/>
            <person name="Geu-Flores F."/>
            <person name="Crespi M."/>
            <person name="Gallardo-Guerrero K."/>
            <person name="Delaux P.-M."/>
            <person name="Salse J."/>
            <person name="Berges H."/>
            <person name="Guyot R."/>
            <person name="Gouzy J."/>
            <person name="Peret B."/>
        </authorList>
    </citation>
    <scope>NUCLEOTIDE SEQUENCE [LARGE SCALE GENOMIC DNA]</scope>
    <source>
        <strain evidence="3">cv. Amiga</strain>
    </source>
</reference>
<dbReference type="EMBL" id="WOCE01000009">
    <property type="protein sequence ID" value="KAE9606882.1"/>
    <property type="molecule type" value="Genomic_DNA"/>
</dbReference>
<evidence type="ECO:0000313" key="2">
    <source>
        <dbReference type="EMBL" id="KAE9606882.1"/>
    </source>
</evidence>
<dbReference type="Proteomes" id="UP000447434">
    <property type="component" value="Chromosome 9"/>
</dbReference>
<dbReference type="InterPro" id="IPR046796">
    <property type="entry name" value="Transposase_32_dom"/>
</dbReference>
<sequence>MWCESFMQMHTHQRRVEDFLSTNLGFEAKSFEVSEDSLDDYHQLVAQNSTMAHEFRIAETVETLCLPVRFVSANVDGRPKRIYRKDMTTLGQIWMIFCLHNIISNSHVSSLPLFDCHLLCCIMEGVEIDVVRLMATEIYKTAVKGGKKGTMGFPSLITSLCARQGVTVNPTEPIKKPITKQYIKQNCKEEPAESQGQTSQQQKP</sequence>